<evidence type="ECO:0000259" key="1">
    <source>
        <dbReference type="Pfam" id="PF00326"/>
    </source>
</evidence>
<dbReference type="InterPro" id="IPR050585">
    <property type="entry name" value="Xaa-Pro_dipeptidyl-ppase/CocE"/>
</dbReference>
<keyword evidence="2" id="KW-0378">Hydrolase</keyword>
<dbReference type="AlphaFoldDB" id="A0A0F7SLK7"/>
<dbReference type="SUPFAM" id="SSF53474">
    <property type="entry name" value="alpha/beta-Hydrolases"/>
    <property type="match status" value="1"/>
</dbReference>
<protein>
    <submittedName>
        <fullName evidence="2">Dipeptidyl aminopeptidase</fullName>
    </submittedName>
</protein>
<dbReference type="SUPFAM" id="SSF82171">
    <property type="entry name" value="DPP6 N-terminal domain-like"/>
    <property type="match status" value="1"/>
</dbReference>
<dbReference type="InterPro" id="IPR001375">
    <property type="entry name" value="Peptidase_S9_cat"/>
</dbReference>
<dbReference type="GO" id="GO:0006508">
    <property type="term" value="P:proteolysis"/>
    <property type="evidence" value="ECO:0007669"/>
    <property type="project" value="InterPro"/>
</dbReference>
<dbReference type="GO" id="GO:0008236">
    <property type="term" value="F:serine-type peptidase activity"/>
    <property type="evidence" value="ECO:0007669"/>
    <property type="project" value="InterPro"/>
</dbReference>
<dbReference type="Gene3D" id="3.40.50.1820">
    <property type="entry name" value="alpha/beta hydrolase"/>
    <property type="match status" value="1"/>
</dbReference>
<dbReference type="PANTHER" id="PTHR43056">
    <property type="entry name" value="PEPTIDASE S9 PROLYL OLIGOPEPTIDASE"/>
    <property type="match status" value="1"/>
</dbReference>
<organism evidence="2">
    <name type="scientific">Phaffia rhodozyma</name>
    <name type="common">Yeast</name>
    <name type="synonym">Xanthophyllomyces dendrorhous</name>
    <dbReference type="NCBI Taxonomy" id="264483"/>
    <lineage>
        <taxon>Eukaryota</taxon>
        <taxon>Fungi</taxon>
        <taxon>Dikarya</taxon>
        <taxon>Basidiomycota</taxon>
        <taxon>Agaricomycotina</taxon>
        <taxon>Tremellomycetes</taxon>
        <taxon>Cystofilobasidiales</taxon>
        <taxon>Mrakiaceae</taxon>
        <taxon>Phaffia</taxon>
    </lineage>
</organism>
<dbReference type="InterPro" id="IPR011042">
    <property type="entry name" value="6-blade_b-propeller_TolB-like"/>
</dbReference>
<proteinExistence type="predicted"/>
<dbReference type="Pfam" id="PF07676">
    <property type="entry name" value="PD40"/>
    <property type="match status" value="1"/>
</dbReference>
<dbReference type="GO" id="GO:0004177">
    <property type="term" value="F:aminopeptidase activity"/>
    <property type="evidence" value="ECO:0007669"/>
    <property type="project" value="UniProtKB-KW"/>
</dbReference>
<dbReference type="Pfam" id="PF00326">
    <property type="entry name" value="Peptidase_S9"/>
    <property type="match status" value="1"/>
</dbReference>
<accession>A0A0F7SLK7</accession>
<feature type="domain" description="Peptidase S9 prolyl oligopeptidase catalytic" evidence="1">
    <location>
        <begin position="460"/>
        <end position="664"/>
    </location>
</feature>
<dbReference type="InterPro" id="IPR011659">
    <property type="entry name" value="WD40"/>
</dbReference>
<sequence>MSIKAPFGSWDSPISADLITQSAISFGEIASSLKYTYHTEGRASEGGREVIVRTPLKDSLEEKAEDVYGPEFNARSRVHEYGGGAFHVIKETDEVFFINFSDSRVYSVKPGGSPTPITKDLKNTRYSSLKPHPLFSTTHPYLLAIQEVHEDPVDVSKVYNSLALIDVRSGETKVLQSGADFYSSPRWAPDGVSICWILWNHPNMPWEDTQLWTGQIEGLGEVGAKVINSKRITSGEETAVSQPTFSEDGKWLYFVWDKTGFSILYRVKAGSDEKPELAMEKIKSDIVSPAWRLDSSRYVLLSDKYALITPSIKSIMVPHLLDLITKTSTPIPSPFVVFSEIRRISSTSVLLVGLSATKPSRLAILTFPTSYDVPGVKFTTVKSSAVVDEKVIPPGTFSEGKGLEFDIPGAGNDEGKTVNLNVLFYPPKNARYAGGNDGEKPPAIVSIHGGPTSQSLPGHQWRIQYYTSRGFAFVDVNYGGSSGYGRDYINRLRGNWGVVDVSDTIEAVKACTAQGLIDGKRVAIIGGSAGGFTVLAALTKSDVFAVGISSYGIGDIKLLADGTHKFESQYLFKLVGGTPEEIPEIYHDRSPAYHAQNIKASLLLLQGLDDKVVPPEQAQDMARRVEAAGGKVEAVYYEGEGHGFRQAKNIKDSLERSLSHMRRAFL</sequence>
<reference evidence="2" key="1">
    <citation type="submission" date="2014-08" db="EMBL/GenBank/DDBJ databases">
        <authorList>
            <person name="Sharma Rahul"/>
            <person name="Thines Marco"/>
        </authorList>
    </citation>
    <scope>NUCLEOTIDE SEQUENCE</scope>
</reference>
<dbReference type="InterPro" id="IPR029058">
    <property type="entry name" value="AB_hydrolase_fold"/>
</dbReference>
<name>A0A0F7SLK7_PHARH</name>
<dbReference type="EMBL" id="LN483249">
    <property type="protein sequence ID" value="CDZ97872.1"/>
    <property type="molecule type" value="Genomic_DNA"/>
</dbReference>
<dbReference type="PANTHER" id="PTHR43056:SF5">
    <property type="entry name" value="PEPTIDASE S9 PROLYL OLIGOPEPTIDASE CATALYTIC DOMAIN-CONTAINING PROTEIN"/>
    <property type="match status" value="1"/>
</dbReference>
<keyword evidence="2" id="KW-0031">Aminopeptidase</keyword>
<keyword evidence="2" id="KW-0645">Protease</keyword>
<evidence type="ECO:0000313" key="2">
    <source>
        <dbReference type="EMBL" id="CDZ97872.1"/>
    </source>
</evidence>
<dbReference type="Gene3D" id="2.120.10.30">
    <property type="entry name" value="TolB, C-terminal domain"/>
    <property type="match status" value="1"/>
</dbReference>